<evidence type="ECO:0000313" key="8">
    <source>
        <dbReference type="Proteomes" id="UP001148786"/>
    </source>
</evidence>
<feature type="transmembrane region" description="Helical" evidence="5">
    <location>
        <begin position="75"/>
        <end position="96"/>
    </location>
</feature>
<feature type="transmembrane region" description="Helical" evidence="5">
    <location>
        <begin position="163"/>
        <end position="186"/>
    </location>
</feature>
<keyword evidence="2 4" id="KW-0863">Zinc-finger</keyword>
<evidence type="ECO:0000256" key="4">
    <source>
        <dbReference type="PROSITE-ProRule" id="PRU00134"/>
    </source>
</evidence>
<evidence type="ECO:0000256" key="2">
    <source>
        <dbReference type="ARBA" id="ARBA00022771"/>
    </source>
</evidence>
<dbReference type="SUPFAM" id="SSF144232">
    <property type="entry name" value="HIT/MYND zinc finger-like"/>
    <property type="match status" value="1"/>
</dbReference>
<name>A0A9W8K704_9AGAR</name>
<evidence type="ECO:0000256" key="1">
    <source>
        <dbReference type="ARBA" id="ARBA00022723"/>
    </source>
</evidence>
<evidence type="ECO:0000256" key="5">
    <source>
        <dbReference type="SAM" id="Phobius"/>
    </source>
</evidence>
<dbReference type="OrthoDB" id="3239304at2759"/>
<gene>
    <name evidence="7" type="ORF">NLJ89_g6144</name>
</gene>
<feature type="transmembrane region" description="Helical" evidence="5">
    <location>
        <begin position="29"/>
        <end position="55"/>
    </location>
</feature>
<keyword evidence="3" id="KW-0862">Zinc</keyword>
<reference evidence="7" key="1">
    <citation type="submission" date="2022-07" db="EMBL/GenBank/DDBJ databases">
        <title>Genome Sequence of Agrocybe chaxingu.</title>
        <authorList>
            <person name="Buettner E."/>
        </authorList>
    </citation>
    <scope>NUCLEOTIDE SEQUENCE</scope>
    <source>
        <strain evidence="7">MP-N11</strain>
    </source>
</reference>
<feature type="domain" description="MYND-type" evidence="6">
    <location>
        <begin position="240"/>
        <end position="292"/>
    </location>
</feature>
<keyword evidence="5" id="KW-1133">Transmembrane helix</keyword>
<accession>A0A9W8K704</accession>
<dbReference type="EMBL" id="JANKHO010000631">
    <property type="protein sequence ID" value="KAJ3507731.1"/>
    <property type="molecule type" value="Genomic_DNA"/>
</dbReference>
<evidence type="ECO:0000259" key="6">
    <source>
        <dbReference type="PROSITE" id="PS50865"/>
    </source>
</evidence>
<keyword evidence="8" id="KW-1185">Reference proteome</keyword>
<feature type="transmembrane region" description="Helical" evidence="5">
    <location>
        <begin position="108"/>
        <end position="132"/>
    </location>
</feature>
<dbReference type="Proteomes" id="UP001148786">
    <property type="component" value="Unassembled WGS sequence"/>
</dbReference>
<evidence type="ECO:0000256" key="3">
    <source>
        <dbReference type="ARBA" id="ARBA00022833"/>
    </source>
</evidence>
<dbReference type="PROSITE" id="PS01360">
    <property type="entry name" value="ZF_MYND_1"/>
    <property type="match status" value="1"/>
</dbReference>
<keyword evidence="5" id="KW-0472">Membrane</keyword>
<comment type="caution">
    <text evidence="7">The sequence shown here is derived from an EMBL/GenBank/DDBJ whole genome shotgun (WGS) entry which is preliminary data.</text>
</comment>
<dbReference type="Gene3D" id="6.10.140.2220">
    <property type="match status" value="1"/>
</dbReference>
<sequence length="461" mass="52590">MPARERIPSPTPSDTMTLPDRTPMKRYTVYIACVPARTVVLSTVMSLHIFAMFFVAMGWIVEAKIDKLLTNFQRLAMFFHILDYVFVALVTIVGLYACIKNKRKACQLFVAALVTQLLFGIASGAACLHILFSTPTSEEQITECAALSQKVLWTDHICKRSPILKALLMITFLQVWVLQIVVAYAASRFTRQLQEEELDRANKNLDNPDYATQSPARMAKGRKGLIPHTDDLDVHVYNKCATCMGHVKNVLCDHHCQEPHIAQLRYCRGCRTKAYCSHECQKKNWEVHRGNCMGHVSRVSDPDFKPYKRFVTEFKSFCNRGGLHFVRAAISLLRLDKEDADCEILTKKALVVEVKLVSVVKDSQRMYIRRLDTVKGVPREQLRELATGREKNEPVVLYIILRENGGRLPPPYNSIVMSFHITEWRDRQYDKDWKRTLTFAIAKLNEPPSAAAKAKNGRDSP</sequence>
<dbReference type="PROSITE" id="PS50865">
    <property type="entry name" value="ZF_MYND_2"/>
    <property type="match status" value="1"/>
</dbReference>
<dbReference type="InterPro" id="IPR002893">
    <property type="entry name" value="Znf_MYND"/>
</dbReference>
<protein>
    <recommendedName>
        <fullName evidence="6">MYND-type domain-containing protein</fullName>
    </recommendedName>
</protein>
<keyword evidence="5" id="KW-0812">Transmembrane</keyword>
<organism evidence="7 8">
    <name type="scientific">Agrocybe chaxingu</name>
    <dbReference type="NCBI Taxonomy" id="84603"/>
    <lineage>
        <taxon>Eukaryota</taxon>
        <taxon>Fungi</taxon>
        <taxon>Dikarya</taxon>
        <taxon>Basidiomycota</taxon>
        <taxon>Agaricomycotina</taxon>
        <taxon>Agaricomycetes</taxon>
        <taxon>Agaricomycetidae</taxon>
        <taxon>Agaricales</taxon>
        <taxon>Agaricineae</taxon>
        <taxon>Strophariaceae</taxon>
        <taxon>Agrocybe</taxon>
    </lineage>
</organism>
<keyword evidence="1" id="KW-0479">Metal-binding</keyword>
<dbReference type="Pfam" id="PF01753">
    <property type="entry name" value="zf-MYND"/>
    <property type="match status" value="1"/>
</dbReference>
<proteinExistence type="predicted"/>
<evidence type="ECO:0000313" key="7">
    <source>
        <dbReference type="EMBL" id="KAJ3507731.1"/>
    </source>
</evidence>
<dbReference type="AlphaFoldDB" id="A0A9W8K704"/>
<dbReference type="GO" id="GO:0008270">
    <property type="term" value="F:zinc ion binding"/>
    <property type="evidence" value="ECO:0007669"/>
    <property type="project" value="UniProtKB-KW"/>
</dbReference>